<gene>
    <name evidence="1" type="ORF">FB45DRAFT_1022702</name>
</gene>
<dbReference type="EMBL" id="JARKIF010000004">
    <property type="protein sequence ID" value="KAJ7641990.1"/>
    <property type="molecule type" value="Genomic_DNA"/>
</dbReference>
<sequence>MFTADLIHSRFSESSSDDNLRDFNHTLAERSRSLPELTTHRTRQVLSDEVSPEAQAAVPHNFDTVQISVGETSNVQRPSHGIREWINTLSCFHPRIDDLEVFQPGLSTTPVQITVERQTTVMRRGAQHSASTQASPERVVKHSRLSIESNGMFGSLSSLQTPLQEEQARISNWSLYSPSDGEQMLEHRRQQEYPSKNYNPAITAEATTQSSGKATVWLTIVKDTQARVVYQSYHRLRSHISDKDELVFMGALSGLWIFTCICGEMDGSTYVRFRQPYSDRPGGRLITVRFHSGDVYNPNFDSRHLTCGLKGSICSARIRYQSRNPDTHDT</sequence>
<protein>
    <submittedName>
        <fullName evidence="1">Uncharacterized protein</fullName>
    </submittedName>
</protein>
<name>A0AAD7FW05_9AGAR</name>
<comment type="caution">
    <text evidence="1">The sequence shown here is derived from an EMBL/GenBank/DDBJ whole genome shotgun (WGS) entry which is preliminary data.</text>
</comment>
<proteinExistence type="predicted"/>
<dbReference type="Proteomes" id="UP001221142">
    <property type="component" value="Unassembled WGS sequence"/>
</dbReference>
<evidence type="ECO:0000313" key="1">
    <source>
        <dbReference type="EMBL" id="KAJ7641990.1"/>
    </source>
</evidence>
<organism evidence="1 2">
    <name type="scientific">Roridomyces roridus</name>
    <dbReference type="NCBI Taxonomy" id="1738132"/>
    <lineage>
        <taxon>Eukaryota</taxon>
        <taxon>Fungi</taxon>
        <taxon>Dikarya</taxon>
        <taxon>Basidiomycota</taxon>
        <taxon>Agaricomycotina</taxon>
        <taxon>Agaricomycetes</taxon>
        <taxon>Agaricomycetidae</taxon>
        <taxon>Agaricales</taxon>
        <taxon>Marasmiineae</taxon>
        <taxon>Mycenaceae</taxon>
        <taxon>Roridomyces</taxon>
    </lineage>
</organism>
<keyword evidence="2" id="KW-1185">Reference proteome</keyword>
<accession>A0AAD7FW05</accession>
<evidence type="ECO:0000313" key="2">
    <source>
        <dbReference type="Proteomes" id="UP001221142"/>
    </source>
</evidence>
<dbReference type="AlphaFoldDB" id="A0AAD7FW05"/>
<reference evidence="1" key="1">
    <citation type="submission" date="2023-03" db="EMBL/GenBank/DDBJ databases">
        <title>Massive genome expansion in bonnet fungi (Mycena s.s.) driven by repeated elements and novel gene families across ecological guilds.</title>
        <authorList>
            <consortium name="Lawrence Berkeley National Laboratory"/>
            <person name="Harder C.B."/>
            <person name="Miyauchi S."/>
            <person name="Viragh M."/>
            <person name="Kuo A."/>
            <person name="Thoen E."/>
            <person name="Andreopoulos B."/>
            <person name="Lu D."/>
            <person name="Skrede I."/>
            <person name="Drula E."/>
            <person name="Henrissat B."/>
            <person name="Morin E."/>
            <person name="Kohler A."/>
            <person name="Barry K."/>
            <person name="LaButti K."/>
            <person name="Morin E."/>
            <person name="Salamov A."/>
            <person name="Lipzen A."/>
            <person name="Mereny Z."/>
            <person name="Hegedus B."/>
            <person name="Baldrian P."/>
            <person name="Stursova M."/>
            <person name="Weitz H."/>
            <person name="Taylor A."/>
            <person name="Grigoriev I.V."/>
            <person name="Nagy L.G."/>
            <person name="Martin F."/>
            <person name="Kauserud H."/>
        </authorList>
    </citation>
    <scope>NUCLEOTIDE SEQUENCE</scope>
    <source>
        <strain evidence="1">9284</strain>
    </source>
</reference>